<reference evidence="1" key="1">
    <citation type="submission" date="2021-06" db="EMBL/GenBank/DDBJ databases">
        <title>Parelaphostrongylus tenuis whole genome reference sequence.</title>
        <authorList>
            <person name="Garwood T.J."/>
            <person name="Larsen P.A."/>
            <person name="Fountain-Jones N.M."/>
            <person name="Garbe J.R."/>
            <person name="Macchietto M.G."/>
            <person name="Kania S.A."/>
            <person name="Gerhold R.W."/>
            <person name="Richards J.E."/>
            <person name="Wolf T.M."/>
        </authorList>
    </citation>
    <scope>NUCLEOTIDE SEQUENCE</scope>
    <source>
        <strain evidence="1">MNPRO001-30</strain>
        <tissue evidence="1">Meninges</tissue>
    </source>
</reference>
<organism evidence="1 2">
    <name type="scientific">Parelaphostrongylus tenuis</name>
    <name type="common">Meningeal worm</name>
    <dbReference type="NCBI Taxonomy" id="148309"/>
    <lineage>
        <taxon>Eukaryota</taxon>
        <taxon>Metazoa</taxon>
        <taxon>Ecdysozoa</taxon>
        <taxon>Nematoda</taxon>
        <taxon>Chromadorea</taxon>
        <taxon>Rhabditida</taxon>
        <taxon>Rhabditina</taxon>
        <taxon>Rhabditomorpha</taxon>
        <taxon>Strongyloidea</taxon>
        <taxon>Metastrongylidae</taxon>
        <taxon>Parelaphostrongylus</taxon>
    </lineage>
</organism>
<sequence length="56" mass="6360">MEQPKEKFVCCSTSTINLVSTLPKLIEKSARRMVTKFAMFVQLSVGSRHSLKKETN</sequence>
<gene>
    <name evidence="1" type="ORF">KIN20_012715</name>
</gene>
<dbReference type="EMBL" id="JAHQIW010002451">
    <property type="protein sequence ID" value="KAJ1355339.1"/>
    <property type="molecule type" value="Genomic_DNA"/>
</dbReference>
<evidence type="ECO:0000313" key="1">
    <source>
        <dbReference type="EMBL" id="KAJ1355339.1"/>
    </source>
</evidence>
<protein>
    <submittedName>
        <fullName evidence="1">Uncharacterized protein</fullName>
    </submittedName>
</protein>
<proteinExistence type="predicted"/>
<dbReference type="Proteomes" id="UP001196413">
    <property type="component" value="Unassembled WGS sequence"/>
</dbReference>
<name>A0AAD5MXA5_PARTN</name>
<comment type="caution">
    <text evidence="1">The sequence shown here is derived from an EMBL/GenBank/DDBJ whole genome shotgun (WGS) entry which is preliminary data.</text>
</comment>
<evidence type="ECO:0000313" key="2">
    <source>
        <dbReference type="Proteomes" id="UP001196413"/>
    </source>
</evidence>
<keyword evidence="2" id="KW-1185">Reference proteome</keyword>
<dbReference type="AlphaFoldDB" id="A0AAD5MXA5"/>
<accession>A0AAD5MXA5</accession>